<reference evidence="1 2" key="1">
    <citation type="submission" date="2020-11" db="EMBL/GenBank/DDBJ databases">
        <title>Kefir isolates.</title>
        <authorList>
            <person name="Marcisauskas S."/>
            <person name="Kim Y."/>
            <person name="Blasche S."/>
        </authorList>
    </citation>
    <scope>NUCLEOTIDE SEQUENCE [LARGE SCALE GENOMIC DNA]</scope>
    <source>
        <strain evidence="1 2">KR</strain>
    </source>
</reference>
<organism evidence="1 2">
    <name type="scientific">Rhodotorula mucilaginosa</name>
    <name type="common">Yeast</name>
    <name type="synonym">Rhodotorula rubra</name>
    <dbReference type="NCBI Taxonomy" id="5537"/>
    <lineage>
        <taxon>Eukaryota</taxon>
        <taxon>Fungi</taxon>
        <taxon>Dikarya</taxon>
        <taxon>Basidiomycota</taxon>
        <taxon>Pucciniomycotina</taxon>
        <taxon>Microbotryomycetes</taxon>
        <taxon>Sporidiobolales</taxon>
        <taxon>Sporidiobolaceae</taxon>
        <taxon>Rhodotorula</taxon>
    </lineage>
</organism>
<feature type="non-terminal residue" evidence="1">
    <location>
        <position position="1"/>
    </location>
</feature>
<evidence type="ECO:0000313" key="2">
    <source>
        <dbReference type="Proteomes" id="UP000777482"/>
    </source>
</evidence>
<proteinExistence type="predicted"/>
<evidence type="ECO:0000313" key="1">
    <source>
        <dbReference type="EMBL" id="KAG0653134.1"/>
    </source>
</evidence>
<dbReference type="AlphaFoldDB" id="A0A9P7B0T4"/>
<protein>
    <submittedName>
        <fullName evidence="1">Uncharacterized protein</fullName>
    </submittedName>
</protein>
<accession>A0A9P7B0T4</accession>
<comment type="caution">
    <text evidence="1">The sequence shown here is derived from an EMBL/GenBank/DDBJ whole genome shotgun (WGS) entry which is preliminary data.</text>
</comment>
<gene>
    <name evidence="1" type="ORF">C6P46_003973</name>
</gene>
<name>A0A9P7B0T4_RHOMI</name>
<dbReference type="EMBL" id="PUHQ01000342">
    <property type="protein sequence ID" value="KAG0653134.1"/>
    <property type="molecule type" value="Genomic_DNA"/>
</dbReference>
<keyword evidence="2" id="KW-1185">Reference proteome</keyword>
<dbReference type="Proteomes" id="UP000777482">
    <property type="component" value="Unassembled WGS sequence"/>
</dbReference>
<sequence length="92" mass="10722">KVLRMRVFNLYLEVFQELDDVLEGCAALNLLWKPYKAIFTMLCKPYVVTVRLIFSTIKVRTHAEDKMIPFLQGAARFTGLPSFLKRRGKTRV</sequence>